<proteinExistence type="predicted"/>
<keyword evidence="7" id="KW-1185">Reference proteome</keyword>
<feature type="region of interest" description="Disordered" evidence="4">
    <location>
        <begin position="1"/>
        <end position="27"/>
    </location>
</feature>
<dbReference type="Pfam" id="PF01494">
    <property type="entry name" value="FAD_binding_3"/>
    <property type="match status" value="1"/>
</dbReference>
<evidence type="ECO:0000256" key="4">
    <source>
        <dbReference type="SAM" id="MobiDB-lite"/>
    </source>
</evidence>
<evidence type="ECO:0000256" key="2">
    <source>
        <dbReference type="ARBA" id="ARBA00022827"/>
    </source>
</evidence>
<dbReference type="EMBL" id="AJIL01000036">
    <property type="protein sequence ID" value="KNF00583.1"/>
    <property type="molecule type" value="Genomic_DNA"/>
</dbReference>
<dbReference type="STRING" id="1165861.A0A0L0VMS6"/>
<evidence type="ECO:0000256" key="1">
    <source>
        <dbReference type="ARBA" id="ARBA00022630"/>
    </source>
</evidence>
<evidence type="ECO:0000313" key="6">
    <source>
        <dbReference type="EMBL" id="KNF00583.1"/>
    </source>
</evidence>
<sequence length="257" mass="29448">MVEHQPRIPTDQQDLKKKPSPDPNDASHSLHVHVNEWIRKAQSCFESNDIDRFVDLFADQGYWRDILTIELEFNSLSKNVIKSYLEHHKLSLPVLKNIALDRVDQLKRTEEGHIRAFIKFETDIYRGTGLVMLKEEGRSKSKAFLFFTQVWELKGHEEKLGIHRPLNGVSLDHSSSEGRAMDWLEERLRSSGRYKDGVDPTVLIVGGGQNGLSLAAQLRVLGIDSLIIEKTKRLGDCWRSRYHSLCLHDPARSSAQL</sequence>
<gene>
    <name evidence="6" type="ORF">PSTG_06276</name>
</gene>
<comment type="caution">
    <text evidence="6">The sequence shown here is derived from an EMBL/GenBank/DDBJ whole genome shotgun (WGS) entry which is preliminary data.</text>
</comment>
<name>A0A0L0VMS6_9BASI</name>
<dbReference type="InterPro" id="IPR036188">
    <property type="entry name" value="FAD/NAD-bd_sf"/>
</dbReference>
<reference evidence="7" key="1">
    <citation type="submission" date="2014-03" db="EMBL/GenBank/DDBJ databases">
        <title>The Genome Sequence of Puccinia striiformis f. sp. tritici PST-78.</title>
        <authorList>
            <consortium name="The Broad Institute Genome Sequencing Platform"/>
            <person name="Cuomo C."/>
            <person name="Hulbert S."/>
            <person name="Chen X."/>
            <person name="Walker B."/>
            <person name="Young S.K."/>
            <person name="Zeng Q."/>
            <person name="Gargeya S."/>
            <person name="Fitzgerald M."/>
            <person name="Haas B."/>
            <person name="Abouelleil A."/>
            <person name="Alvarado L."/>
            <person name="Arachchi H.M."/>
            <person name="Berlin A.M."/>
            <person name="Chapman S.B."/>
            <person name="Goldberg J."/>
            <person name="Griggs A."/>
            <person name="Gujja S."/>
            <person name="Hansen M."/>
            <person name="Howarth C."/>
            <person name="Imamovic A."/>
            <person name="Larimer J."/>
            <person name="McCowan C."/>
            <person name="Montmayeur A."/>
            <person name="Murphy C."/>
            <person name="Neiman D."/>
            <person name="Pearson M."/>
            <person name="Priest M."/>
            <person name="Roberts A."/>
            <person name="Saif S."/>
            <person name="Shea T."/>
            <person name="Sisk P."/>
            <person name="Sykes S."/>
            <person name="Wortman J."/>
            <person name="Nusbaum C."/>
            <person name="Birren B."/>
        </authorList>
    </citation>
    <scope>NUCLEOTIDE SEQUENCE [LARGE SCALE GENOMIC DNA]</scope>
    <source>
        <strain evidence="7">race PST-78</strain>
    </source>
</reference>
<dbReference type="GO" id="GO:0071949">
    <property type="term" value="F:FAD binding"/>
    <property type="evidence" value="ECO:0007669"/>
    <property type="project" value="InterPro"/>
</dbReference>
<evidence type="ECO:0000313" key="7">
    <source>
        <dbReference type="Proteomes" id="UP000054564"/>
    </source>
</evidence>
<dbReference type="OrthoDB" id="74360at2759"/>
<keyword evidence="1" id="KW-0285">Flavoprotein</keyword>
<evidence type="ECO:0000256" key="3">
    <source>
        <dbReference type="ARBA" id="ARBA00023002"/>
    </source>
</evidence>
<dbReference type="AlphaFoldDB" id="A0A0L0VMS6"/>
<keyword evidence="3" id="KW-0560">Oxidoreductase</keyword>
<dbReference type="Proteomes" id="UP000054564">
    <property type="component" value="Unassembled WGS sequence"/>
</dbReference>
<dbReference type="GO" id="GO:0016491">
    <property type="term" value="F:oxidoreductase activity"/>
    <property type="evidence" value="ECO:0007669"/>
    <property type="project" value="UniProtKB-KW"/>
</dbReference>
<dbReference type="Gene3D" id="3.50.50.60">
    <property type="entry name" value="FAD/NAD(P)-binding domain"/>
    <property type="match status" value="1"/>
</dbReference>
<feature type="domain" description="FAD-binding" evidence="5">
    <location>
        <begin position="201"/>
        <end position="234"/>
    </location>
</feature>
<evidence type="ECO:0000259" key="5">
    <source>
        <dbReference type="Pfam" id="PF01494"/>
    </source>
</evidence>
<protein>
    <recommendedName>
        <fullName evidence="5">FAD-binding domain-containing protein</fullName>
    </recommendedName>
</protein>
<dbReference type="InterPro" id="IPR002938">
    <property type="entry name" value="FAD-bd"/>
</dbReference>
<organism evidence="6 7">
    <name type="scientific">Puccinia striiformis f. sp. tritici PST-78</name>
    <dbReference type="NCBI Taxonomy" id="1165861"/>
    <lineage>
        <taxon>Eukaryota</taxon>
        <taxon>Fungi</taxon>
        <taxon>Dikarya</taxon>
        <taxon>Basidiomycota</taxon>
        <taxon>Pucciniomycotina</taxon>
        <taxon>Pucciniomycetes</taxon>
        <taxon>Pucciniales</taxon>
        <taxon>Pucciniaceae</taxon>
        <taxon>Puccinia</taxon>
    </lineage>
</organism>
<keyword evidence="2" id="KW-0274">FAD</keyword>
<dbReference type="SUPFAM" id="SSF51905">
    <property type="entry name" value="FAD/NAD(P)-binding domain"/>
    <property type="match status" value="1"/>
</dbReference>
<accession>A0A0L0VMS6</accession>